<organism evidence="1 2">
    <name type="scientific">Pluteus cervinus</name>
    <dbReference type="NCBI Taxonomy" id="181527"/>
    <lineage>
        <taxon>Eukaryota</taxon>
        <taxon>Fungi</taxon>
        <taxon>Dikarya</taxon>
        <taxon>Basidiomycota</taxon>
        <taxon>Agaricomycotina</taxon>
        <taxon>Agaricomycetes</taxon>
        <taxon>Agaricomycetidae</taxon>
        <taxon>Agaricales</taxon>
        <taxon>Pluteineae</taxon>
        <taxon>Pluteaceae</taxon>
        <taxon>Pluteus</taxon>
    </lineage>
</organism>
<gene>
    <name evidence="1" type="ORF">BDN72DRAFT_851538</name>
</gene>
<dbReference type="Proteomes" id="UP000308600">
    <property type="component" value="Unassembled WGS sequence"/>
</dbReference>
<accession>A0ACD2ZZB7</accession>
<evidence type="ECO:0000313" key="2">
    <source>
        <dbReference type="Proteomes" id="UP000308600"/>
    </source>
</evidence>
<sequence length="279" mass="32185">MATTELPYELGQLIFEYAARLDRASIPILMRVSRLAKTWTEPFLYSAIIRHTDATEPLPAPSYSPPSERLESYAHHVRHLLVVFHVDWDIVRDHLRLCTGLTTVSLWCHALSPDIVDLLSRLSLRHLAVNIQELFRRELPDDYKHTLFRCVTHLEILGYDLTWEELSGLRNLPQMTHLALNDIEDSDLVESILESCPNLKVVVLYGDASELPHELLANDRIISFQYPFDRYIQDWICCAESRRCVWDEAEEGLERKVSKIGPVLRAIMHQAPDTECTSV</sequence>
<name>A0ACD2ZZB7_9AGAR</name>
<keyword evidence="2" id="KW-1185">Reference proteome</keyword>
<proteinExistence type="predicted"/>
<dbReference type="EMBL" id="ML209139">
    <property type="protein sequence ID" value="TFK58928.1"/>
    <property type="molecule type" value="Genomic_DNA"/>
</dbReference>
<reference evidence="1 2" key="1">
    <citation type="journal article" date="2019" name="Nat. Ecol. Evol.">
        <title>Megaphylogeny resolves global patterns of mushroom evolution.</title>
        <authorList>
            <person name="Varga T."/>
            <person name="Krizsan K."/>
            <person name="Foldi C."/>
            <person name="Dima B."/>
            <person name="Sanchez-Garcia M."/>
            <person name="Sanchez-Ramirez S."/>
            <person name="Szollosi G.J."/>
            <person name="Szarkandi J.G."/>
            <person name="Papp V."/>
            <person name="Albert L."/>
            <person name="Andreopoulos W."/>
            <person name="Angelini C."/>
            <person name="Antonin V."/>
            <person name="Barry K.W."/>
            <person name="Bougher N.L."/>
            <person name="Buchanan P."/>
            <person name="Buyck B."/>
            <person name="Bense V."/>
            <person name="Catcheside P."/>
            <person name="Chovatia M."/>
            <person name="Cooper J."/>
            <person name="Damon W."/>
            <person name="Desjardin D."/>
            <person name="Finy P."/>
            <person name="Geml J."/>
            <person name="Haridas S."/>
            <person name="Hughes K."/>
            <person name="Justo A."/>
            <person name="Karasinski D."/>
            <person name="Kautmanova I."/>
            <person name="Kiss B."/>
            <person name="Kocsube S."/>
            <person name="Kotiranta H."/>
            <person name="LaButti K.M."/>
            <person name="Lechner B.E."/>
            <person name="Liimatainen K."/>
            <person name="Lipzen A."/>
            <person name="Lukacs Z."/>
            <person name="Mihaltcheva S."/>
            <person name="Morgado L.N."/>
            <person name="Niskanen T."/>
            <person name="Noordeloos M.E."/>
            <person name="Ohm R.A."/>
            <person name="Ortiz-Santana B."/>
            <person name="Ovrebo C."/>
            <person name="Racz N."/>
            <person name="Riley R."/>
            <person name="Savchenko A."/>
            <person name="Shiryaev A."/>
            <person name="Soop K."/>
            <person name="Spirin V."/>
            <person name="Szebenyi C."/>
            <person name="Tomsovsky M."/>
            <person name="Tulloss R.E."/>
            <person name="Uehling J."/>
            <person name="Grigoriev I.V."/>
            <person name="Vagvolgyi C."/>
            <person name="Papp T."/>
            <person name="Martin F.M."/>
            <person name="Miettinen O."/>
            <person name="Hibbett D.S."/>
            <person name="Nagy L.G."/>
        </authorList>
    </citation>
    <scope>NUCLEOTIDE SEQUENCE [LARGE SCALE GENOMIC DNA]</scope>
    <source>
        <strain evidence="1 2">NL-1719</strain>
    </source>
</reference>
<evidence type="ECO:0000313" key="1">
    <source>
        <dbReference type="EMBL" id="TFK58928.1"/>
    </source>
</evidence>
<protein>
    <submittedName>
        <fullName evidence="1">Uncharacterized protein</fullName>
    </submittedName>
</protein>